<dbReference type="GO" id="GO:0004674">
    <property type="term" value="F:protein serine/threonine kinase activity"/>
    <property type="evidence" value="ECO:0007669"/>
    <property type="project" value="UniProtKB-KW"/>
</dbReference>
<dbReference type="SUPFAM" id="SSF56112">
    <property type="entry name" value="Protein kinase-like (PK-like)"/>
    <property type="match status" value="1"/>
</dbReference>
<keyword evidence="5" id="KW-0067">ATP-binding</keyword>
<dbReference type="Pfam" id="PF00069">
    <property type="entry name" value="Pkinase"/>
    <property type="match status" value="1"/>
</dbReference>
<dbReference type="PROSITE" id="PS50011">
    <property type="entry name" value="PROTEIN_KINASE_DOM"/>
    <property type="match status" value="1"/>
</dbReference>
<feature type="domain" description="Protein kinase" evidence="6">
    <location>
        <begin position="59"/>
        <end position="378"/>
    </location>
</feature>
<dbReference type="RefSeq" id="XP_024697543.1">
    <property type="nucleotide sequence ID" value="XM_024841657.1"/>
</dbReference>
<name>A0A2I1DGF2_ASPC2</name>
<evidence type="ECO:0000313" key="8">
    <source>
        <dbReference type="Proteomes" id="UP000234254"/>
    </source>
</evidence>
<dbReference type="GO" id="GO:0005634">
    <property type="term" value="C:nucleus"/>
    <property type="evidence" value="ECO:0007669"/>
    <property type="project" value="TreeGrafter"/>
</dbReference>
<sequence length="378" mass="43347">MISPKSTMFALRQLPRAHFPPREYLPISHSSRQIEETLPLYGPENYYPVYTGEVFVSRYQVVCKLGYGTSSTAWLCRDLEKQRFITLKVCVQGRAPDHEIKISRHLNNAADHAGKSRVRLVLDSFEIIGPHGKHTFLVYQPLGMTFTELRDLLPDNIFPEDLLIQRGIQLVLISLVFIHENNVIHTDISPNNILHAIDNDSLLSRIEDDETTRPVARKVLPDHTIYFSRPMPPCTGLPVLSDFGEARVGSNKHRGDIMPGVYRAPEVILGMEWDSSVDVWSTGMMTWDLVENSHLFFAKRDHVLSDEQHLAEMVSLMGPPPPEFLKRSERCDQFRDANGTWKSSLPIPKQSLETRAQRFTNTTKDNTLFLNFMRRILR</sequence>
<evidence type="ECO:0000256" key="3">
    <source>
        <dbReference type="ARBA" id="ARBA00022741"/>
    </source>
</evidence>
<dbReference type="InterPro" id="IPR051175">
    <property type="entry name" value="CLK_kinases"/>
</dbReference>
<keyword evidence="2" id="KW-0808">Transferase</keyword>
<dbReference type="PANTHER" id="PTHR45646:SF11">
    <property type="entry name" value="SERINE_THREONINE-PROTEIN KINASE DOA"/>
    <property type="match status" value="1"/>
</dbReference>
<protein>
    <submittedName>
        <fullName evidence="7">Protein kinase</fullName>
    </submittedName>
</protein>
<dbReference type="InterPro" id="IPR011009">
    <property type="entry name" value="Kinase-like_dom_sf"/>
</dbReference>
<keyword evidence="1" id="KW-0723">Serine/threonine-protein kinase</keyword>
<evidence type="ECO:0000259" key="6">
    <source>
        <dbReference type="PROSITE" id="PS50011"/>
    </source>
</evidence>
<dbReference type="GO" id="GO:0005524">
    <property type="term" value="F:ATP binding"/>
    <property type="evidence" value="ECO:0007669"/>
    <property type="project" value="UniProtKB-KW"/>
</dbReference>
<dbReference type="EMBL" id="MSFM01000001">
    <property type="protein sequence ID" value="PKY08949.1"/>
    <property type="molecule type" value="Genomic_DNA"/>
</dbReference>
<dbReference type="SMART" id="SM00220">
    <property type="entry name" value="S_TKc"/>
    <property type="match status" value="1"/>
</dbReference>
<dbReference type="OrthoDB" id="5979581at2759"/>
<keyword evidence="3" id="KW-0547">Nucleotide-binding</keyword>
<keyword evidence="8" id="KW-1185">Reference proteome</keyword>
<evidence type="ECO:0000313" key="7">
    <source>
        <dbReference type="EMBL" id="PKY08949.1"/>
    </source>
</evidence>
<dbReference type="Gene3D" id="3.30.200.20">
    <property type="entry name" value="Phosphorylase Kinase, domain 1"/>
    <property type="match status" value="1"/>
</dbReference>
<gene>
    <name evidence="7" type="ORF">P168DRAFT_332513</name>
</gene>
<keyword evidence="4 7" id="KW-0418">Kinase</keyword>
<evidence type="ECO:0000256" key="4">
    <source>
        <dbReference type="ARBA" id="ARBA00022777"/>
    </source>
</evidence>
<dbReference type="InterPro" id="IPR000719">
    <property type="entry name" value="Prot_kinase_dom"/>
</dbReference>
<dbReference type="VEuPathDB" id="FungiDB:P168DRAFT_332513"/>
<dbReference type="Gene3D" id="1.10.510.10">
    <property type="entry name" value="Transferase(Phosphotransferase) domain 1"/>
    <property type="match status" value="1"/>
</dbReference>
<dbReference type="GO" id="GO:0043484">
    <property type="term" value="P:regulation of RNA splicing"/>
    <property type="evidence" value="ECO:0007669"/>
    <property type="project" value="TreeGrafter"/>
</dbReference>
<dbReference type="AlphaFoldDB" id="A0A2I1DGF2"/>
<accession>A0A2I1DGF2</accession>
<dbReference type="Proteomes" id="UP000234254">
    <property type="component" value="Unassembled WGS sequence"/>
</dbReference>
<dbReference type="GeneID" id="36549182"/>
<proteinExistence type="predicted"/>
<evidence type="ECO:0000256" key="1">
    <source>
        <dbReference type="ARBA" id="ARBA00022527"/>
    </source>
</evidence>
<evidence type="ECO:0000256" key="5">
    <source>
        <dbReference type="ARBA" id="ARBA00022840"/>
    </source>
</evidence>
<comment type="caution">
    <text evidence="7">The sequence shown here is derived from an EMBL/GenBank/DDBJ whole genome shotgun (WGS) entry which is preliminary data.</text>
</comment>
<dbReference type="PANTHER" id="PTHR45646">
    <property type="entry name" value="SERINE/THREONINE-PROTEIN KINASE DOA-RELATED"/>
    <property type="match status" value="1"/>
</dbReference>
<evidence type="ECO:0000256" key="2">
    <source>
        <dbReference type="ARBA" id="ARBA00022679"/>
    </source>
</evidence>
<reference evidence="7" key="1">
    <citation type="submission" date="2016-12" db="EMBL/GenBank/DDBJ databases">
        <title>The genomes of Aspergillus section Nigri reveals drivers in fungal speciation.</title>
        <authorList>
            <consortium name="DOE Joint Genome Institute"/>
            <person name="Vesth T.C."/>
            <person name="Nybo J."/>
            <person name="Theobald S."/>
            <person name="Brandl J."/>
            <person name="Frisvad J.C."/>
            <person name="Nielsen K.F."/>
            <person name="Lyhne E.K."/>
            <person name="Kogle M.E."/>
            <person name="Kuo A."/>
            <person name="Riley R."/>
            <person name="Clum A."/>
            <person name="Nolan M."/>
            <person name="Lipzen A."/>
            <person name="Salamov A."/>
            <person name="Henrissat B."/>
            <person name="Wiebenga A."/>
            <person name="De vries R.P."/>
            <person name="Grigoriev I.V."/>
            <person name="Mortensen U.H."/>
            <person name="Andersen M.R."/>
            <person name="Baker S.E."/>
        </authorList>
    </citation>
    <scope>NUCLEOTIDE SEQUENCE</scope>
    <source>
        <strain evidence="7">IBT 28561</strain>
    </source>
</reference>
<organism evidence="7 8">
    <name type="scientific">Aspergillus campestris (strain IBT 28561)</name>
    <dbReference type="NCBI Taxonomy" id="1392248"/>
    <lineage>
        <taxon>Eukaryota</taxon>
        <taxon>Fungi</taxon>
        <taxon>Dikarya</taxon>
        <taxon>Ascomycota</taxon>
        <taxon>Pezizomycotina</taxon>
        <taxon>Eurotiomycetes</taxon>
        <taxon>Eurotiomycetidae</taxon>
        <taxon>Eurotiales</taxon>
        <taxon>Aspergillaceae</taxon>
        <taxon>Aspergillus</taxon>
        <taxon>Aspergillus subgen. Circumdati</taxon>
    </lineage>
</organism>